<dbReference type="AlphaFoldDB" id="A0A813HC90"/>
<accession>A0A813HC90</accession>
<sequence>MQQRRPTTVIVVVVLVFVVVVVVAAVIVDVVAVNSDGGSGEGSSSFGGCLGNVRFEYGECLARVFIFCVRCKKHQNNLGRSRGPAPKVFP</sequence>
<keyword evidence="1" id="KW-0472">Membrane</keyword>
<gene>
    <name evidence="2" type="ORF">PGLA1383_LOCUS50888</name>
</gene>
<reference evidence="2" key="1">
    <citation type="submission" date="2021-02" db="EMBL/GenBank/DDBJ databases">
        <authorList>
            <person name="Dougan E. K."/>
            <person name="Rhodes N."/>
            <person name="Thang M."/>
            <person name="Chan C."/>
        </authorList>
    </citation>
    <scope>NUCLEOTIDE SEQUENCE</scope>
</reference>
<evidence type="ECO:0000256" key="1">
    <source>
        <dbReference type="SAM" id="Phobius"/>
    </source>
</evidence>
<keyword evidence="1" id="KW-1133">Transmembrane helix</keyword>
<name>A0A813HC90_POLGL</name>
<evidence type="ECO:0000313" key="3">
    <source>
        <dbReference type="Proteomes" id="UP000654075"/>
    </source>
</evidence>
<organism evidence="2 3">
    <name type="scientific">Polarella glacialis</name>
    <name type="common">Dinoflagellate</name>
    <dbReference type="NCBI Taxonomy" id="89957"/>
    <lineage>
        <taxon>Eukaryota</taxon>
        <taxon>Sar</taxon>
        <taxon>Alveolata</taxon>
        <taxon>Dinophyceae</taxon>
        <taxon>Suessiales</taxon>
        <taxon>Suessiaceae</taxon>
        <taxon>Polarella</taxon>
    </lineage>
</organism>
<dbReference type="Proteomes" id="UP000654075">
    <property type="component" value="Unassembled WGS sequence"/>
</dbReference>
<dbReference type="EMBL" id="CAJNNV010031267">
    <property type="protein sequence ID" value="CAE8635292.1"/>
    <property type="molecule type" value="Genomic_DNA"/>
</dbReference>
<evidence type="ECO:0000313" key="2">
    <source>
        <dbReference type="EMBL" id="CAE8635292.1"/>
    </source>
</evidence>
<proteinExistence type="predicted"/>
<protein>
    <submittedName>
        <fullName evidence="2">Uncharacterized protein</fullName>
    </submittedName>
</protein>
<feature type="transmembrane region" description="Helical" evidence="1">
    <location>
        <begin position="7"/>
        <end position="28"/>
    </location>
</feature>
<keyword evidence="3" id="KW-1185">Reference proteome</keyword>
<comment type="caution">
    <text evidence="2">The sequence shown here is derived from an EMBL/GenBank/DDBJ whole genome shotgun (WGS) entry which is preliminary data.</text>
</comment>
<keyword evidence="1" id="KW-0812">Transmembrane</keyword>